<sequence length="74" mass="7875">MKPPPCPSPRTGGGSMTKNRASWISLSACRKRCTKAEEVSPGARSLKGLRFTKKAPALEALEKVAPENPAKPVT</sequence>
<dbReference type="AlphaFoldDB" id="A0A176RSV2"/>
<protein>
    <submittedName>
        <fullName evidence="1">Uncharacterized protein</fullName>
    </submittedName>
</protein>
<evidence type="ECO:0000313" key="2">
    <source>
        <dbReference type="Proteomes" id="UP000076962"/>
    </source>
</evidence>
<evidence type="ECO:0000313" key="1">
    <source>
        <dbReference type="EMBL" id="OAD18808.1"/>
    </source>
</evidence>
<comment type="caution">
    <text evidence="1">The sequence shown here is derived from an EMBL/GenBank/DDBJ whole genome shotgun (WGS) entry which is preliminary data.</text>
</comment>
<keyword evidence="2" id="KW-1185">Reference proteome</keyword>
<name>A0A176RSV2_9GAMM</name>
<dbReference type="Proteomes" id="UP000076962">
    <property type="component" value="Unassembled WGS sequence"/>
</dbReference>
<dbReference type="EMBL" id="LUTY01003077">
    <property type="protein sequence ID" value="OAD18808.1"/>
    <property type="molecule type" value="Genomic_DNA"/>
</dbReference>
<gene>
    <name evidence="1" type="ORF">THIOM_005587</name>
</gene>
<accession>A0A176RSV2</accession>
<proteinExistence type="predicted"/>
<reference evidence="1 2" key="1">
    <citation type="submission" date="2016-05" db="EMBL/GenBank/DDBJ databases">
        <title>Single-cell genome of chain-forming Candidatus Thiomargarita nelsonii and comparison to other large sulfur-oxidizing bacteria.</title>
        <authorList>
            <person name="Winkel M."/>
            <person name="Salman V."/>
            <person name="Woyke T."/>
            <person name="Schulz-Vogt H."/>
            <person name="Richter M."/>
            <person name="Flood B."/>
            <person name="Bailey J."/>
            <person name="Amann R."/>
            <person name="Mussmann M."/>
        </authorList>
    </citation>
    <scope>NUCLEOTIDE SEQUENCE [LARGE SCALE GENOMIC DNA]</scope>
    <source>
        <strain evidence="1 2">THI036</strain>
    </source>
</reference>
<organism evidence="1 2">
    <name type="scientific">Candidatus Thiomargarita nelsonii</name>
    <dbReference type="NCBI Taxonomy" id="1003181"/>
    <lineage>
        <taxon>Bacteria</taxon>
        <taxon>Pseudomonadati</taxon>
        <taxon>Pseudomonadota</taxon>
        <taxon>Gammaproteobacteria</taxon>
        <taxon>Thiotrichales</taxon>
        <taxon>Thiotrichaceae</taxon>
        <taxon>Thiomargarita</taxon>
    </lineage>
</organism>